<protein>
    <submittedName>
        <fullName evidence="1">Uncharacterized protein</fullName>
    </submittedName>
</protein>
<gene>
    <name evidence="1" type="ORF">Pint_01772</name>
</gene>
<name>A0ACC0ZJP3_9ROSI</name>
<organism evidence="1 2">
    <name type="scientific">Pistacia integerrima</name>
    <dbReference type="NCBI Taxonomy" id="434235"/>
    <lineage>
        <taxon>Eukaryota</taxon>
        <taxon>Viridiplantae</taxon>
        <taxon>Streptophyta</taxon>
        <taxon>Embryophyta</taxon>
        <taxon>Tracheophyta</taxon>
        <taxon>Spermatophyta</taxon>
        <taxon>Magnoliopsida</taxon>
        <taxon>eudicotyledons</taxon>
        <taxon>Gunneridae</taxon>
        <taxon>Pentapetalae</taxon>
        <taxon>rosids</taxon>
        <taxon>malvids</taxon>
        <taxon>Sapindales</taxon>
        <taxon>Anacardiaceae</taxon>
        <taxon>Pistacia</taxon>
    </lineage>
</organism>
<evidence type="ECO:0000313" key="2">
    <source>
        <dbReference type="Proteomes" id="UP001163603"/>
    </source>
</evidence>
<keyword evidence="2" id="KW-1185">Reference proteome</keyword>
<accession>A0ACC0ZJP3</accession>
<evidence type="ECO:0000313" key="1">
    <source>
        <dbReference type="EMBL" id="KAJ0052296.1"/>
    </source>
</evidence>
<sequence length="70" mass="7682">MNMMQHYEASRILEIKTLHHHQSEFLLESLQKAPVPPIGKNGCTYIPGSGGPPCTNQRHFAGRAGHVSSS</sequence>
<proteinExistence type="predicted"/>
<comment type="caution">
    <text evidence="1">The sequence shown here is derived from an EMBL/GenBank/DDBJ whole genome shotgun (WGS) entry which is preliminary data.</text>
</comment>
<dbReference type="EMBL" id="CM047736">
    <property type="protein sequence ID" value="KAJ0052296.1"/>
    <property type="molecule type" value="Genomic_DNA"/>
</dbReference>
<reference evidence="2" key="1">
    <citation type="journal article" date="2023" name="G3 (Bethesda)">
        <title>Genome assembly and association tests identify interacting loci associated with vigor, precocity, and sex in interspecific pistachio rootstocks.</title>
        <authorList>
            <person name="Palmer W."/>
            <person name="Jacygrad E."/>
            <person name="Sagayaradj S."/>
            <person name="Cavanaugh K."/>
            <person name="Han R."/>
            <person name="Bertier L."/>
            <person name="Beede B."/>
            <person name="Kafkas S."/>
            <person name="Golino D."/>
            <person name="Preece J."/>
            <person name="Michelmore R."/>
        </authorList>
    </citation>
    <scope>NUCLEOTIDE SEQUENCE [LARGE SCALE GENOMIC DNA]</scope>
</reference>
<dbReference type="Proteomes" id="UP001163603">
    <property type="component" value="Chromosome 1"/>
</dbReference>